<keyword evidence="2" id="KW-1185">Reference proteome</keyword>
<proteinExistence type="predicted"/>
<dbReference type="Proteomes" id="UP000719500">
    <property type="component" value="Unassembled WGS sequence"/>
</dbReference>
<evidence type="ECO:0000313" key="2">
    <source>
        <dbReference type="Proteomes" id="UP000719500"/>
    </source>
</evidence>
<comment type="caution">
    <text evidence="1">The sequence shown here is derived from an EMBL/GenBank/DDBJ whole genome shotgun (WGS) entry which is preliminary data.</text>
</comment>
<protein>
    <submittedName>
        <fullName evidence="1">Uncharacterized protein</fullName>
    </submittedName>
</protein>
<name>A0ABS2FRX7_9FIRM</name>
<dbReference type="RefSeq" id="WP_204801792.1">
    <property type="nucleotide sequence ID" value="NZ_JACSNX010000001.1"/>
</dbReference>
<accession>A0ABS2FRX7</accession>
<organism evidence="1 2">
    <name type="scientific">Oscillibacter valericigenes</name>
    <dbReference type="NCBI Taxonomy" id="351091"/>
    <lineage>
        <taxon>Bacteria</taxon>
        <taxon>Bacillati</taxon>
        <taxon>Bacillota</taxon>
        <taxon>Clostridia</taxon>
        <taxon>Eubacteriales</taxon>
        <taxon>Oscillospiraceae</taxon>
        <taxon>Oscillibacter</taxon>
    </lineage>
</organism>
<reference evidence="1 2" key="1">
    <citation type="journal article" date="2021" name="Sci. Rep.">
        <title>The distribution of antibiotic resistance genes in chicken gut microbiota commensals.</title>
        <authorList>
            <person name="Juricova H."/>
            <person name="Matiasovicova J."/>
            <person name="Kubasova T."/>
            <person name="Cejkova D."/>
            <person name="Rychlik I."/>
        </authorList>
    </citation>
    <scope>NUCLEOTIDE SEQUENCE [LARGE SCALE GENOMIC DNA]</scope>
    <source>
        <strain evidence="1 2">An411</strain>
    </source>
</reference>
<dbReference type="EMBL" id="JACSNX010000001">
    <property type="protein sequence ID" value="MBM6850105.1"/>
    <property type="molecule type" value="Genomic_DNA"/>
</dbReference>
<gene>
    <name evidence="1" type="ORF">H9X91_01465</name>
</gene>
<evidence type="ECO:0000313" key="1">
    <source>
        <dbReference type="EMBL" id="MBM6850105.1"/>
    </source>
</evidence>
<sequence length="89" mass="10083">MEMERSFEVNTPLGKLKVYAKQEDDVPENFPGVYIDLIPADSNDTILLTCVEYESTKQVIQTCVYGDGLTDEPTNVVEHQNLTEEEDNL</sequence>